<dbReference type="RefSeq" id="WP_171533526.1">
    <property type="nucleotide sequence ID" value="NZ_JABERH010000001.1"/>
</dbReference>
<dbReference type="PROSITE" id="PS50404">
    <property type="entry name" value="GST_NTER"/>
    <property type="match status" value="1"/>
</dbReference>
<dbReference type="Gene3D" id="3.40.30.10">
    <property type="entry name" value="Glutaredoxin"/>
    <property type="match status" value="1"/>
</dbReference>
<keyword evidence="4" id="KW-0808">Transferase</keyword>
<dbReference type="AlphaFoldDB" id="A0A8E4F5T8"/>
<dbReference type="Gene3D" id="1.20.1050.10">
    <property type="match status" value="1"/>
</dbReference>
<dbReference type="CDD" id="cd03189">
    <property type="entry name" value="GST_C_GTT1_like"/>
    <property type="match status" value="1"/>
</dbReference>
<dbReference type="GO" id="GO:0016740">
    <property type="term" value="F:transferase activity"/>
    <property type="evidence" value="ECO:0007669"/>
    <property type="project" value="UniProtKB-KW"/>
</dbReference>
<dbReference type="InterPro" id="IPR004045">
    <property type="entry name" value="Glutathione_S-Trfase_N"/>
</dbReference>
<dbReference type="SFLD" id="SFLDG00358">
    <property type="entry name" value="Main_(cytGST)"/>
    <property type="match status" value="1"/>
</dbReference>
<name>A0A8E4F5T8_9GAMM</name>
<proteinExistence type="inferred from homology"/>
<dbReference type="PANTHER" id="PTHR44051">
    <property type="entry name" value="GLUTATHIONE S-TRANSFERASE-RELATED"/>
    <property type="match status" value="1"/>
</dbReference>
<evidence type="ECO:0000313" key="4">
    <source>
        <dbReference type="EMBL" id="NNH37120.1"/>
    </source>
</evidence>
<comment type="caution">
    <text evidence="4">The sequence shown here is derived from an EMBL/GenBank/DDBJ whole genome shotgun (WGS) entry which is preliminary data.</text>
</comment>
<dbReference type="InterPro" id="IPR004046">
    <property type="entry name" value="GST_C"/>
</dbReference>
<dbReference type="Proteomes" id="UP000532147">
    <property type="component" value="Unassembled WGS sequence"/>
</dbReference>
<organism evidence="4 5">
    <name type="scientific">Acinetobacter terrae</name>
    <dbReference type="NCBI Taxonomy" id="2731247"/>
    <lineage>
        <taxon>Bacteria</taxon>
        <taxon>Pseudomonadati</taxon>
        <taxon>Pseudomonadota</taxon>
        <taxon>Gammaproteobacteria</taxon>
        <taxon>Moraxellales</taxon>
        <taxon>Moraxellaceae</taxon>
        <taxon>Acinetobacter</taxon>
        <taxon>Acinetobacter Taxon 24</taxon>
    </lineage>
</organism>
<dbReference type="SFLD" id="SFLDS00019">
    <property type="entry name" value="Glutathione_Transferase_(cytos"/>
    <property type="match status" value="1"/>
</dbReference>
<dbReference type="EMBL" id="JABERH010000001">
    <property type="protein sequence ID" value="NNH37120.1"/>
    <property type="molecule type" value="Genomic_DNA"/>
</dbReference>
<dbReference type="InterPro" id="IPR036249">
    <property type="entry name" value="Thioredoxin-like_sf"/>
</dbReference>
<evidence type="ECO:0000259" key="3">
    <source>
        <dbReference type="PROSITE" id="PS50405"/>
    </source>
</evidence>
<reference evidence="4 5" key="1">
    <citation type="submission" date="2020-04" db="EMBL/GenBank/DDBJ databases">
        <title>Acinetobacter Taxon 24.</title>
        <authorList>
            <person name="Nemec A."/>
            <person name="Radolfova-Krizova L."/>
            <person name="Higgins P.G."/>
            <person name="Spanelova P."/>
        </authorList>
    </citation>
    <scope>NUCLEOTIDE SEQUENCE [LARGE SCALE GENOMIC DNA]</scope>
    <source>
        <strain evidence="4 5">ANC 4280</strain>
    </source>
</reference>
<evidence type="ECO:0000256" key="1">
    <source>
        <dbReference type="RuleBase" id="RU003494"/>
    </source>
</evidence>
<feature type="domain" description="GST C-terminal" evidence="3">
    <location>
        <begin position="92"/>
        <end position="227"/>
    </location>
</feature>
<evidence type="ECO:0000313" key="5">
    <source>
        <dbReference type="Proteomes" id="UP000532147"/>
    </source>
</evidence>
<dbReference type="Pfam" id="PF00043">
    <property type="entry name" value="GST_C"/>
    <property type="match status" value="1"/>
</dbReference>
<gene>
    <name evidence="4" type="ORF">HLH11_00355</name>
</gene>
<feature type="domain" description="GST N-terminal" evidence="2">
    <location>
        <begin position="1"/>
        <end position="87"/>
    </location>
</feature>
<dbReference type="Pfam" id="PF02798">
    <property type="entry name" value="GST_N"/>
    <property type="match status" value="1"/>
</dbReference>
<dbReference type="PROSITE" id="PS50405">
    <property type="entry name" value="GST_CTER"/>
    <property type="match status" value="1"/>
</dbReference>
<evidence type="ECO:0000259" key="2">
    <source>
        <dbReference type="PROSITE" id="PS50404"/>
    </source>
</evidence>
<sequence length="235" mass="27738">MHIRLFHKTNSRSQRILWLLEELNLDYELVFGDTDIPNQEFEPHQNNQPPTKFPTVHIFNDHSTDVMTLAETAAIADYLSHQSNDLGSSQLSSSEILHYYFWKNFAEATLMPDLALKQIFAQIVERTPFPVRFISKFLKFGFDRGYLNQALNQHLFMIDEYLKTRQYLAGNQFSIADLLLWFPLLACMQSNTEFESLPNIQRYLHHLQNRPAFQRALEKGQWSAVQFRSYWSKAW</sequence>
<protein>
    <submittedName>
        <fullName evidence="4">Glutathione S-transferase</fullName>
    </submittedName>
</protein>
<dbReference type="SUPFAM" id="SSF47616">
    <property type="entry name" value="GST C-terminal domain-like"/>
    <property type="match status" value="1"/>
</dbReference>
<dbReference type="SUPFAM" id="SSF52833">
    <property type="entry name" value="Thioredoxin-like"/>
    <property type="match status" value="1"/>
</dbReference>
<dbReference type="InterPro" id="IPR040079">
    <property type="entry name" value="Glutathione_S-Trfase"/>
</dbReference>
<dbReference type="InterPro" id="IPR010987">
    <property type="entry name" value="Glutathione-S-Trfase_C-like"/>
</dbReference>
<dbReference type="InterPro" id="IPR036282">
    <property type="entry name" value="Glutathione-S-Trfase_C_sf"/>
</dbReference>
<comment type="similarity">
    <text evidence="1">Belongs to the GST superfamily.</text>
</comment>
<dbReference type="PANTHER" id="PTHR44051:SF9">
    <property type="entry name" value="GLUTATHIONE S-TRANSFERASE 1"/>
    <property type="match status" value="1"/>
</dbReference>
<accession>A0A8E4F5T8</accession>